<comment type="caution">
    <text evidence="1">The sequence shown here is derived from an EMBL/GenBank/DDBJ whole genome shotgun (WGS) entry which is preliminary data.</text>
</comment>
<protein>
    <submittedName>
        <fullName evidence="1">Uncharacterized protein</fullName>
    </submittedName>
</protein>
<gene>
    <name evidence="1" type="ORF">LLW09_15710</name>
</gene>
<organism evidence="1 2">
    <name type="scientific">Pseudomonas paracarnis</name>
    <dbReference type="NCBI Taxonomy" id="2750625"/>
    <lineage>
        <taxon>Bacteria</taxon>
        <taxon>Pseudomonadati</taxon>
        <taxon>Pseudomonadota</taxon>
        <taxon>Gammaproteobacteria</taxon>
        <taxon>Pseudomonadales</taxon>
        <taxon>Pseudomonadaceae</taxon>
        <taxon>Pseudomonas</taxon>
    </lineage>
</organism>
<proteinExistence type="predicted"/>
<dbReference type="EMBL" id="JAJGWQ010000009">
    <property type="protein sequence ID" value="MEB3783988.1"/>
    <property type="molecule type" value="Genomic_DNA"/>
</dbReference>
<evidence type="ECO:0000313" key="1">
    <source>
        <dbReference type="EMBL" id="MEB3783988.1"/>
    </source>
</evidence>
<dbReference type="Proteomes" id="UP001336015">
    <property type="component" value="Unassembled WGS sequence"/>
</dbReference>
<keyword evidence="2" id="KW-1185">Reference proteome</keyword>
<accession>A0ABU6BUJ1</accession>
<dbReference type="RefSeq" id="WP_258925508.1">
    <property type="nucleotide sequence ID" value="NZ_JAEFBF010000024.1"/>
</dbReference>
<sequence>MSLRHYLGVGEIAVEVGDLFAQLLKHDIIADDAASYEHLAATDWLTRKGFIRESREFSSYMTPALVGADLAELLKSDEIDSAIKHVVVEQATKYAEVADRRGLNELALFAMRCAFKLSPDVVQKMAQENVSARQVVLLLKSHLDVISRDQLFTILQALDGDYPELTEVGRSKLRVPDTVADRELLERLQREKTVSSYDANKGMIEVNRKRK</sequence>
<reference evidence="1 2" key="1">
    <citation type="journal article" date="2023" name="Int J Dairy Technol">
        <title>Genome based analysis of Pseudomonas paracarnis RQ057, a strain responsible for blue discoloration spoilage in processed cheese.</title>
        <authorList>
            <person name="Rodrigues Rd.S."/>
            <person name="Machado S.G."/>
            <person name="de Carvalho A.F."/>
            <person name="Nero L.A."/>
        </authorList>
    </citation>
    <scope>NUCLEOTIDE SEQUENCE [LARGE SCALE GENOMIC DNA]</scope>
    <source>
        <strain evidence="1 2">RQ057</strain>
    </source>
</reference>
<evidence type="ECO:0000313" key="2">
    <source>
        <dbReference type="Proteomes" id="UP001336015"/>
    </source>
</evidence>
<name>A0ABU6BUJ1_9PSED</name>